<accession>A0A4D6DWP1</accession>
<reference evidence="1 2" key="1">
    <citation type="submission" date="2019-03" db="EMBL/GenBank/DDBJ databases">
        <authorList>
            <person name="Kim S.G."/>
            <person name="Park S.C."/>
        </authorList>
    </citation>
    <scope>NUCLEOTIDE SEQUENCE [LARGE SCALE GENOMIC DNA]</scope>
</reference>
<evidence type="ECO:0000313" key="2">
    <source>
        <dbReference type="Proteomes" id="UP000297195"/>
    </source>
</evidence>
<evidence type="ECO:0000313" key="1">
    <source>
        <dbReference type="EMBL" id="QBZ70712.1"/>
    </source>
</evidence>
<organism evidence="1 2">
    <name type="scientific">Edwardsiella phage pEt-SU</name>
    <dbReference type="NCBI Taxonomy" id="2562142"/>
    <lineage>
        <taxon>Viruses</taxon>
        <taxon>Duplodnaviria</taxon>
        <taxon>Heunggongvirae</taxon>
        <taxon>Uroviricota</taxon>
        <taxon>Caudoviricetes</taxon>
        <taxon>Chimalliviridae</taxon>
        <taxon>Petsuvirus</taxon>
        <taxon>Petsuvirus pEtSU</taxon>
    </lineage>
</organism>
<protein>
    <submittedName>
        <fullName evidence="1">Uncharacterized protein</fullName>
    </submittedName>
</protein>
<gene>
    <name evidence="1" type="ORF">pETSU_131</name>
</gene>
<sequence>MADKSASVVVGQMTSLQIKPTFEGAAVPVGKISFDPDSSDLKGLVSVNAFVAGAEGIVNVPFVGVAPGTQDITVVFKYADAGGNANVENWGKSTKTISFVVTAADVARLENASSALTMNLWESKAFSFQVFKGENDILPSVTSVTVEPTAIADKFEFTSDLENTAWTFKSIQSSTTETITADAVVTIAGEDAGVPFSLQATVALTTNINDGSIPTNRFDVQFV</sequence>
<dbReference type="EMBL" id="MK689364">
    <property type="protein sequence ID" value="QBZ70712.1"/>
    <property type="molecule type" value="Genomic_DNA"/>
</dbReference>
<name>A0A4D6DWP1_9CAUD</name>
<dbReference type="Proteomes" id="UP000297195">
    <property type="component" value="Segment"/>
</dbReference>
<keyword evidence="2" id="KW-1185">Reference proteome</keyword>
<proteinExistence type="predicted"/>